<organism evidence="2 3">
    <name type="scientific">Bordetella genomosp. 1</name>
    <dbReference type="NCBI Taxonomy" id="1395607"/>
    <lineage>
        <taxon>Bacteria</taxon>
        <taxon>Pseudomonadati</taxon>
        <taxon>Pseudomonadota</taxon>
        <taxon>Betaproteobacteria</taxon>
        <taxon>Burkholderiales</taxon>
        <taxon>Alcaligenaceae</taxon>
        <taxon>Bordetella</taxon>
    </lineage>
</organism>
<keyword evidence="1" id="KW-0472">Membrane</keyword>
<gene>
    <name evidence="2" type="ORF">CEG14_02855</name>
</gene>
<dbReference type="RefSeq" id="WP_094824832.1">
    <property type="nucleotide sequence ID" value="NZ_NEVL01000001.1"/>
</dbReference>
<dbReference type="OrthoDB" id="8640782at2"/>
<feature type="transmembrane region" description="Helical" evidence="1">
    <location>
        <begin position="52"/>
        <end position="72"/>
    </location>
</feature>
<keyword evidence="1" id="KW-1133">Transmembrane helix</keyword>
<evidence type="ECO:0000256" key="1">
    <source>
        <dbReference type="SAM" id="Phobius"/>
    </source>
</evidence>
<comment type="caution">
    <text evidence="2">The sequence shown here is derived from an EMBL/GenBank/DDBJ whole genome shotgun (WGS) entry which is preliminary data.</text>
</comment>
<proteinExistence type="predicted"/>
<dbReference type="AlphaFoldDB" id="A0A261STL0"/>
<evidence type="ECO:0000313" key="3">
    <source>
        <dbReference type="Proteomes" id="UP000217005"/>
    </source>
</evidence>
<dbReference type="Proteomes" id="UP000217005">
    <property type="component" value="Unassembled WGS sequence"/>
</dbReference>
<evidence type="ECO:0000313" key="2">
    <source>
        <dbReference type="EMBL" id="OZI40716.1"/>
    </source>
</evidence>
<dbReference type="EMBL" id="NEVL01000001">
    <property type="protein sequence ID" value="OZI40716.1"/>
    <property type="molecule type" value="Genomic_DNA"/>
</dbReference>
<protein>
    <recommendedName>
        <fullName evidence="4">N-acetyltransferase YedL</fullName>
    </recommendedName>
</protein>
<feature type="transmembrane region" description="Helical" evidence="1">
    <location>
        <begin position="12"/>
        <end position="31"/>
    </location>
</feature>
<reference evidence="2 3" key="1">
    <citation type="submission" date="2017-05" db="EMBL/GenBank/DDBJ databases">
        <title>Complete and WGS of Bordetella genogroups.</title>
        <authorList>
            <person name="Spilker T."/>
            <person name="LiPuma J."/>
        </authorList>
    </citation>
    <scope>NUCLEOTIDE SEQUENCE [LARGE SCALE GENOMIC DNA]</scope>
    <source>
        <strain evidence="2 3">AU17610</strain>
    </source>
</reference>
<name>A0A261STL0_9BORD</name>
<sequence length="334" mass="35094">MISVSIPGGNYYVSMAISLICLSTLLTWCVSLARNPDSREWLSEHRRLGPTLMALLALAGGVFPYQHISAWVQAQREARADAARRVTLDAPASLAGVQMPAGTQLRLATAGQPDTFISARFPAPMPVAGIDAIGLTRYQASTPGAAQAWSLTTATNQRIDGWTCMATHPLEFRLVNGKPQFAGCHLAAGNTLDERPLPAGAWLTSRAGEPGWLVRTDGSEALGVDQLPLLKVELRLSPERKRLSFEGLLSSEATLGEVTYPAGTRVASAGAKVPGAQAGDLLFSPSRGRSARRAGGAEVPAGKSVLQAPGGEVRSVLSNRDAGVLDVASVRLGP</sequence>
<accession>A0A261STL0</accession>
<evidence type="ECO:0008006" key="4">
    <source>
        <dbReference type="Google" id="ProtNLM"/>
    </source>
</evidence>
<keyword evidence="1" id="KW-0812">Transmembrane</keyword>